<accession>A0AAW1TGC5</accession>
<keyword evidence="2" id="KW-0472">Membrane</keyword>
<protein>
    <recommendedName>
        <fullName evidence="6">DUF2062 domain-containing protein</fullName>
    </recommendedName>
</protein>
<reference evidence="4 5" key="1">
    <citation type="journal article" date="2024" name="Nat. Commun.">
        <title>Phylogenomics reveals the evolutionary origins of lichenization in chlorophyte algae.</title>
        <authorList>
            <person name="Puginier C."/>
            <person name="Libourel C."/>
            <person name="Otte J."/>
            <person name="Skaloud P."/>
            <person name="Haon M."/>
            <person name="Grisel S."/>
            <person name="Petersen M."/>
            <person name="Berrin J.G."/>
            <person name="Delaux P.M."/>
            <person name="Dal Grande F."/>
            <person name="Keller J."/>
        </authorList>
    </citation>
    <scope>NUCLEOTIDE SEQUENCE [LARGE SCALE GENOMIC DNA]</scope>
    <source>
        <strain evidence="4 5">SAG 2523</strain>
    </source>
</reference>
<keyword evidence="5" id="KW-1185">Reference proteome</keyword>
<reference evidence="4" key="2">
    <citation type="submission" date="2024-04" db="EMBL/GenBank/DDBJ databases">
        <authorList>
            <person name="Dal Grande F."/>
            <person name="Keller J."/>
            <person name="Delaux P.-M."/>
        </authorList>
    </citation>
    <scope>NUCLEOTIDE SEQUENCE</scope>
    <source>
        <strain evidence="4">SAG 2523</strain>
    </source>
</reference>
<name>A0AAW1TGC5_9CHLO</name>
<proteinExistence type="predicted"/>
<dbReference type="PANTHER" id="PTHR35102:SF1">
    <property type="entry name" value="E3 UBIQUITIN-PROTEIN LIGASE"/>
    <property type="match status" value="1"/>
</dbReference>
<evidence type="ECO:0008006" key="6">
    <source>
        <dbReference type="Google" id="ProtNLM"/>
    </source>
</evidence>
<feature type="region of interest" description="Disordered" evidence="1">
    <location>
        <begin position="189"/>
        <end position="211"/>
    </location>
</feature>
<dbReference type="AlphaFoldDB" id="A0AAW1TGC5"/>
<evidence type="ECO:0000256" key="1">
    <source>
        <dbReference type="SAM" id="MobiDB-lite"/>
    </source>
</evidence>
<keyword evidence="2" id="KW-0812">Transmembrane</keyword>
<gene>
    <name evidence="3" type="ORF">WJX84_003587</name>
    <name evidence="4" type="ORF">WJX84_007784</name>
</gene>
<organism evidence="4 5">
    <name type="scientific">Apatococcus fuscideae</name>
    <dbReference type="NCBI Taxonomy" id="2026836"/>
    <lineage>
        <taxon>Eukaryota</taxon>
        <taxon>Viridiplantae</taxon>
        <taxon>Chlorophyta</taxon>
        <taxon>core chlorophytes</taxon>
        <taxon>Trebouxiophyceae</taxon>
        <taxon>Chlorellales</taxon>
        <taxon>Chlorellaceae</taxon>
        <taxon>Apatococcus</taxon>
    </lineage>
</organism>
<keyword evidence="2" id="KW-1133">Transmembrane helix</keyword>
<dbReference type="PANTHER" id="PTHR35102">
    <property type="entry name" value="E3 UBIQUITIN-PROTEIN LIGASE"/>
    <property type="match status" value="1"/>
</dbReference>
<comment type="caution">
    <text evidence="4">The sequence shown here is derived from an EMBL/GenBank/DDBJ whole genome shotgun (WGS) entry which is preliminary data.</text>
</comment>
<evidence type="ECO:0000313" key="3">
    <source>
        <dbReference type="EMBL" id="KAK9861546.1"/>
    </source>
</evidence>
<evidence type="ECO:0000256" key="2">
    <source>
        <dbReference type="SAM" id="Phobius"/>
    </source>
</evidence>
<feature type="transmembrane region" description="Helical" evidence="2">
    <location>
        <begin position="41"/>
        <end position="66"/>
    </location>
</feature>
<sequence length="211" mass="23341">MQQQLKRQWQYFQSWFKQKVTDPFITYCKQDAEPSILARSFAVGFSLGLCPVVGLSTGSALLVLAVTKFFSPDYFHTPMTLLANFTAIPVEVALILPCMRLGEAILGAEKLPVTGVGFRDLWDHPAKVFPVVGHALMGFVTLLPFFIIGLTLALRPVFAWCKQRFGSSGSYRPDEEALWNDDLSDSEQQLLNEDDAGGGTSRLPRRIAAGP</sequence>
<evidence type="ECO:0000313" key="4">
    <source>
        <dbReference type="EMBL" id="KAK9867999.1"/>
    </source>
</evidence>
<dbReference type="EMBL" id="JALJOV010000051">
    <property type="protein sequence ID" value="KAK9867999.1"/>
    <property type="molecule type" value="Genomic_DNA"/>
</dbReference>
<feature type="transmembrane region" description="Helical" evidence="2">
    <location>
        <begin position="131"/>
        <end position="154"/>
    </location>
</feature>
<dbReference type="Proteomes" id="UP001485043">
    <property type="component" value="Unassembled WGS sequence"/>
</dbReference>
<dbReference type="EMBL" id="JALJOV010000741">
    <property type="protein sequence ID" value="KAK9861546.1"/>
    <property type="molecule type" value="Genomic_DNA"/>
</dbReference>
<evidence type="ECO:0000313" key="5">
    <source>
        <dbReference type="Proteomes" id="UP001485043"/>
    </source>
</evidence>